<protein>
    <submittedName>
        <fullName evidence="4">Uncharacterized protein</fullName>
    </submittedName>
</protein>
<dbReference type="WBParaSite" id="scf7180000423073.g10177">
    <property type="protein sequence ID" value="scf7180000423073.g10177"/>
    <property type="gene ID" value="scf7180000423073.g10177"/>
</dbReference>
<keyword evidence="2" id="KW-0472">Membrane</keyword>
<feature type="compositionally biased region" description="Low complexity" evidence="1">
    <location>
        <begin position="9"/>
        <end position="25"/>
    </location>
</feature>
<keyword evidence="2" id="KW-1133">Transmembrane helix</keyword>
<dbReference type="AlphaFoldDB" id="A0A915P0J5"/>
<reference evidence="4" key="1">
    <citation type="submission" date="2022-11" db="UniProtKB">
        <authorList>
            <consortium name="WormBaseParasite"/>
        </authorList>
    </citation>
    <scope>IDENTIFICATION</scope>
</reference>
<evidence type="ECO:0000313" key="4">
    <source>
        <dbReference type="WBParaSite" id="scf7180000423073.g10177"/>
    </source>
</evidence>
<organism evidence="3 4">
    <name type="scientific">Meloidogyne floridensis</name>
    <dbReference type="NCBI Taxonomy" id="298350"/>
    <lineage>
        <taxon>Eukaryota</taxon>
        <taxon>Metazoa</taxon>
        <taxon>Ecdysozoa</taxon>
        <taxon>Nematoda</taxon>
        <taxon>Chromadorea</taxon>
        <taxon>Rhabditida</taxon>
        <taxon>Tylenchina</taxon>
        <taxon>Tylenchomorpha</taxon>
        <taxon>Tylenchoidea</taxon>
        <taxon>Meloidogynidae</taxon>
        <taxon>Meloidogyninae</taxon>
        <taxon>Meloidogyne</taxon>
    </lineage>
</organism>
<sequence>MLLGPPPSYSEAISSSSSNQSQQQIFSITQYTPPPNVAGRTQLIFPYHQNNDVENSSISPTYRADRLRDLFLSILARILVIFLFVVFIRLMIAQLNN</sequence>
<accession>A0A915P0J5</accession>
<evidence type="ECO:0000256" key="1">
    <source>
        <dbReference type="SAM" id="MobiDB-lite"/>
    </source>
</evidence>
<proteinExistence type="predicted"/>
<evidence type="ECO:0000256" key="2">
    <source>
        <dbReference type="SAM" id="Phobius"/>
    </source>
</evidence>
<feature type="transmembrane region" description="Helical" evidence="2">
    <location>
        <begin position="70"/>
        <end position="92"/>
    </location>
</feature>
<dbReference type="Proteomes" id="UP000887560">
    <property type="component" value="Unplaced"/>
</dbReference>
<name>A0A915P0J5_9BILA</name>
<keyword evidence="3" id="KW-1185">Reference proteome</keyword>
<keyword evidence="2" id="KW-0812">Transmembrane</keyword>
<evidence type="ECO:0000313" key="3">
    <source>
        <dbReference type="Proteomes" id="UP000887560"/>
    </source>
</evidence>
<feature type="region of interest" description="Disordered" evidence="1">
    <location>
        <begin position="1"/>
        <end position="25"/>
    </location>
</feature>